<dbReference type="Proteomes" id="UP000821845">
    <property type="component" value="Chromosome 3"/>
</dbReference>
<gene>
    <name evidence="1" type="ORF">HPB50_006126</name>
</gene>
<accession>A0ACB7SL67</accession>
<name>A0ACB7SL67_HYAAI</name>
<protein>
    <submittedName>
        <fullName evidence="1">Uncharacterized protein</fullName>
    </submittedName>
</protein>
<dbReference type="EMBL" id="CM023483">
    <property type="protein sequence ID" value="KAH6935468.1"/>
    <property type="molecule type" value="Genomic_DNA"/>
</dbReference>
<proteinExistence type="predicted"/>
<sequence>MQYLYLRPGLCCSLGAGSTEGADGYLHRFIATLGGARTTTWGSTDPFSFLCTTGDAPETSSEGPAALKLGFERAAWMSATLFEEYVNATDNKMAKRNRKALFIEDNCPGHGKIENLEAVTVEFLPANTTSVLQPMDQAPCSKFVRRLSPTALRMLGFCVPPVCQRRRQMTSQTVRNFVKKSSSLPIMMPPKVMRLFPEYVCVEQDVPVTGEMTDAEIVQMATNGGNGGDNSNDEPPQEVPTCAKMRNLLRLQ</sequence>
<reference evidence="1" key="1">
    <citation type="submission" date="2020-05" db="EMBL/GenBank/DDBJ databases">
        <title>Large-scale comparative analyses of tick genomes elucidate their genetic diversity and vector capacities.</title>
        <authorList>
            <person name="Jia N."/>
            <person name="Wang J."/>
            <person name="Shi W."/>
            <person name="Du L."/>
            <person name="Sun Y."/>
            <person name="Zhan W."/>
            <person name="Jiang J."/>
            <person name="Wang Q."/>
            <person name="Zhang B."/>
            <person name="Ji P."/>
            <person name="Sakyi L.B."/>
            <person name="Cui X."/>
            <person name="Yuan T."/>
            <person name="Jiang B."/>
            <person name="Yang W."/>
            <person name="Lam T.T.-Y."/>
            <person name="Chang Q."/>
            <person name="Ding S."/>
            <person name="Wang X."/>
            <person name="Zhu J."/>
            <person name="Ruan X."/>
            <person name="Zhao L."/>
            <person name="Wei J."/>
            <person name="Que T."/>
            <person name="Du C."/>
            <person name="Cheng J."/>
            <person name="Dai P."/>
            <person name="Han X."/>
            <person name="Huang E."/>
            <person name="Gao Y."/>
            <person name="Liu J."/>
            <person name="Shao H."/>
            <person name="Ye R."/>
            <person name="Li L."/>
            <person name="Wei W."/>
            <person name="Wang X."/>
            <person name="Wang C."/>
            <person name="Yang T."/>
            <person name="Huo Q."/>
            <person name="Li W."/>
            <person name="Guo W."/>
            <person name="Chen H."/>
            <person name="Zhou L."/>
            <person name="Ni X."/>
            <person name="Tian J."/>
            <person name="Zhou Y."/>
            <person name="Sheng Y."/>
            <person name="Liu T."/>
            <person name="Pan Y."/>
            <person name="Xia L."/>
            <person name="Li J."/>
            <person name="Zhao F."/>
            <person name="Cao W."/>
        </authorList>
    </citation>
    <scope>NUCLEOTIDE SEQUENCE</scope>
    <source>
        <strain evidence="1">Hyas-2018</strain>
    </source>
</reference>
<evidence type="ECO:0000313" key="1">
    <source>
        <dbReference type="EMBL" id="KAH6935468.1"/>
    </source>
</evidence>
<organism evidence="1 2">
    <name type="scientific">Hyalomma asiaticum</name>
    <name type="common">Tick</name>
    <dbReference type="NCBI Taxonomy" id="266040"/>
    <lineage>
        <taxon>Eukaryota</taxon>
        <taxon>Metazoa</taxon>
        <taxon>Ecdysozoa</taxon>
        <taxon>Arthropoda</taxon>
        <taxon>Chelicerata</taxon>
        <taxon>Arachnida</taxon>
        <taxon>Acari</taxon>
        <taxon>Parasitiformes</taxon>
        <taxon>Ixodida</taxon>
        <taxon>Ixodoidea</taxon>
        <taxon>Ixodidae</taxon>
        <taxon>Hyalomminae</taxon>
        <taxon>Hyalomma</taxon>
    </lineage>
</organism>
<comment type="caution">
    <text evidence="1">The sequence shown here is derived from an EMBL/GenBank/DDBJ whole genome shotgun (WGS) entry which is preliminary data.</text>
</comment>
<evidence type="ECO:0000313" key="2">
    <source>
        <dbReference type="Proteomes" id="UP000821845"/>
    </source>
</evidence>
<keyword evidence="2" id="KW-1185">Reference proteome</keyword>